<evidence type="ECO:0000313" key="1">
    <source>
        <dbReference type="EMBL" id="TLU61986.1"/>
    </source>
</evidence>
<name>A0A5R9IED8_9GAMM</name>
<dbReference type="EMBL" id="VCBC01000013">
    <property type="protein sequence ID" value="TLU61986.1"/>
    <property type="molecule type" value="Genomic_DNA"/>
</dbReference>
<protein>
    <submittedName>
        <fullName evidence="1">Uncharacterized protein</fullName>
    </submittedName>
</protein>
<dbReference type="AlphaFoldDB" id="A0A5R9IED8"/>
<evidence type="ECO:0000313" key="2">
    <source>
        <dbReference type="Proteomes" id="UP000307790"/>
    </source>
</evidence>
<keyword evidence="2" id="KW-1185">Reference proteome</keyword>
<dbReference type="RefSeq" id="WP_138320519.1">
    <property type="nucleotide sequence ID" value="NZ_VCBC01000013.1"/>
</dbReference>
<dbReference type="Proteomes" id="UP000307790">
    <property type="component" value="Unassembled WGS sequence"/>
</dbReference>
<gene>
    <name evidence="1" type="ORF">FE810_13085</name>
</gene>
<sequence length="175" mass="19638">MRAFEFVKTMISLMPKEEELLSYGLSNEDIVEIQKSFIATRNKDISSFENVSELEKLVTEFEFDSLQVASINFPKEAIKHDMGIITAYWEADPIVVTKNNSIVAIDHSVDSFVLSKCASDSNSFFEALAFVASIYQNSESRLNWAGKHAFAAENCAKLANERESVKFWASLCPSS</sequence>
<proteinExistence type="predicted"/>
<reference evidence="1 2" key="1">
    <citation type="submission" date="2019-05" db="EMBL/GenBank/DDBJ databases">
        <title>Genome sequences of Thalassotalea litorea 1K03283.</title>
        <authorList>
            <person name="Zhang D."/>
        </authorList>
    </citation>
    <scope>NUCLEOTIDE SEQUENCE [LARGE SCALE GENOMIC DNA]</scope>
    <source>
        <strain evidence="1 2">MCCC 1K03283</strain>
    </source>
</reference>
<comment type="caution">
    <text evidence="1">The sequence shown here is derived from an EMBL/GenBank/DDBJ whole genome shotgun (WGS) entry which is preliminary data.</text>
</comment>
<organism evidence="1 2">
    <name type="scientific">Thalassotalea litorea</name>
    <dbReference type="NCBI Taxonomy" id="2020715"/>
    <lineage>
        <taxon>Bacteria</taxon>
        <taxon>Pseudomonadati</taxon>
        <taxon>Pseudomonadota</taxon>
        <taxon>Gammaproteobacteria</taxon>
        <taxon>Alteromonadales</taxon>
        <taxon>Colwelliaceae</taxon>
        <taxon>Thalassotalea</taxon>
    </lineage>
</organism>
<accession>A0A5R9IED8</accession>
<dbReference type="OrthoDB" id="709269at2"/>